<dbReference type="AlphaFoldDB" id="A0A6G9B036"/>
<accession>A0A6G9B036</accession>
<keyword evidence="2 7" id="KW-0813">Transport</keyword>
<evidence type="ECO:0000256" key="2">
    <source>
        <dbReference type="ARBA" id="ARBA00022448"/>
    </source>
</evidence>
<protein>
    <submittedName>
        <fullName evidence="9">TonB-dependent receptor</fullName>
    </submittedName>
</protein>
<evidence type="ECO:0000313" key="9">
    <source>
        <dbReference type="EMBL" id="QIP17803.1"/>
    </source>
</evidence>
<sequence>MYTCFLSLLGLIQVGFPTVVFSNPERTLQVSENKASTVLFTHLVSAKIPALTLAPTDTKSDQPAADRTIKGTVKDENGQGLPGVSVVIKNTGKGTTTDANGLYQLTAPDAATTLVFSFVGYLSQEVPITNQTDLNITLQVDNKQLNEVVVVGYGTQRKRDLTGSVVSIKGDETTKIPVTTPVEALQGKIPGADITRNSGYAGASASIRIRGNRSIANPSSSNNVLYIVDGVQGVNAADINPNDIASIDVLKDASSTAIYGSRGANGVIIITTKRGTGGKPKLSLSSYAGVSEVAGYGKFMTGPEYIAFRREAYRAAGTWSSPADDSKIFNAPQLDAIQKQQFPVWPDLLLKQGFQQDHQLSVTGGTDKTKVYFSAGYYNEKGILRLDEYKRYSARMNIDQTINNWITAGIQTQLAYIDNDIRRDPFNRASNIPPLGTPYDENGNFIPFPLGGSVINPLADEQPNAYKRNQKTNRGTLSAYVELAPFTGFTVRSTLGAIFSTSELGNYYGRNTIDGAGSRSQASITSNQSRNMSWENVFTYKRAIQDHSFTITGVTSYLSFNNTSSFAGGNNQLIPAQYFYNLAAANQNPFWGSGFSSNRLISFTGRINYNWKDKYLLTVTGRSDGSSKLGEGHNWAFFPSAGLGWRISDESFMKNQKVVTDLKLRASYGVSGNDVINPYATQNSLTTVSFAYNDANAANAYLISPTIGNQDLKWELTTTADVGLDVGLLNNRITANIDYYDARTNDLIFPYTLPLLTGVTTVNRNIGVTRNRGLEIGITTQNINQKGFSWSTNLTFARNKEMIESLPNGNVIADDYRNSLIEGQPSQIYYDYQKLGIWQLGEESAAAKYNAIPGDIKIADINNDGKIDGTDRTIIGSRVPQWTGGLSNDIRYKGFDLNILFIARAGQWISSDYYAKYNRNGNNNGASIDYWTPENPTNEYPRPNANRSSTYVTTLTERQASFVKLRNVTLGYTIPKTVTGKLKIDNLRLYVSGKNLYTFSNLKDFDPENEGVIDQPLSRLYVFGLNIGF</sequence>
<comment type="subcellular location">
    <subcellularLocation>
        <location evidence="1 7">Cell outer membrane</location>
        <topology evidence="1 7">Multi-pass membrane protein</topology>
    </subcellularLocation>
</comment>
<evidence type="ECO:0000313" key="10">
    <source>
        <dbReference type="Proteomes" id="UP000501802"/>
    </source>
</evidence>
<evidence type="ECO:0000256" key="3">
    <source>
        <dbReference type="ARBA" id="ARBA00022452"/>
    </source>
</evidence>
<dbReference type="NCBIfam" id="TIGR04057">
    <property type="entry name" value="SusC_RagA_signa"/>
    <property type="match status" value="1"/>
</dbReference>
<keyword evidence="4 7" id="KW-0812">Transmembrane</keyword>
<dbReference type="NCBIfam" id="TIGR04056">
    <property type="entry name" value="OMP_RagA_SusC"/>
    <property type="match status" value="1"/>
</dbReference>
<dbReference type="InterPro" id="IPR008969">
    <property type="entry name" value="CarboxyPept-like_regulatory"/>
</dbReference>
<dbReference type="Proteomes" id="UP000501802">
    <property type="component" value="Chromosome"/>
</dbReference>
<dbReference type="Gene3D" id="2.170.130.10">
    <property type="entry name" value="TonB-dependent receptor, plug domain"/>
    <property type="match status" value="1"/>
</dbReference>
<keyword evidence="5 7" id="KW-0472">Membrane</keyword>
<dbReference type="Pfam" id="PF07715">
    <property type="entry name" value="Plug"/>
    <property type="match status" value="1"/>
</dbReference>
<dbReference type="EMBL" id="CP050063">
    <property type="protein sequence ID" value="QIP17803.1"/>
    <property type="molecule type" value="Genomic_DNA"/>
</dbReference>
<dbReference type="SUPFAM" id="SSF49464">
    <property type="entry name" value="Carboxypeptidase regulatory domain-like"/>
    <property type="match status" value="1"/>
</dbReference>
<dbReference type="Gene3D" id="2.60.40.1120">
    <property type="entry name" value="Carboxypeptidase-like, regulatory domain"/>
    <property type="match status" value="1"/>
</dbReference>
<evidence type="ECO:0000256" key="7">
    <source>
        <dbReference type="PROSITE-ProRule" id="PRU01360"/>
    </source>
</evidence>
<dbReference type="Pfam" id="PF13715">
    <property type="entry name" value="CarbopepD_reg_2"/>
    <property type="match status" value="1"/>
</dbReference>
<evidence type="ECO:0000256" key="6">
    <source>
        <dbReference type="ARBA" id="ARBA00023237"/>
    </source>
</evidence>
<dbReference type="InterPro" id="IPR037066">
    <property type="entry name" value="Plug_dom_sf"/>
</dbReference>
<dbReference type="InterPro" id="IPR036942">
    <property type="entry name" value="Beta-barrel_TonB_sf"/>
</dbReference>
<name>A0A6G9B036_9BACT</name>
<dbReference type="SUPFAM" id="SSF56935">
    <property type="entry name" value="Porins"/>
    <property type="match status" value="1"/>
</dbReference>
<keyword evidence="6 7" id="KW-0998">Cell outer membrane</keyword>
<keyword evidence="3 7" id="KW-1134">Transmembrane beta strand</keyword>
<evidence type="ECO:0000256" key="1">
    <source>
        <dbReference type="ARBA" id="ARBA00004571"/>
    </source>
</evidence>
<evidence type="ECO:0000259" key="8">
    <source>
        <dbReference type="Pfam" id="PF07715"/>
    </source>
</evidence>
<dbReference type="Gene3D" id="2.40.170.20">
    <property type="entry name" value="TonB-dependent receptor, beta-barrel domain"/>
    <property type="match status" value="1"/>
</dbReference>
<gene>
    <name evidence="9" type="ORF">G8759_13880</name>
</gene>
<comment type="similarity">
    <text evidence="7">Belongs to the TonB-dependent receptor family.</text>
</comment>
<dbReference type="InterPro" id="IPR023996">
    <property type="entry name" value="TonB-dep_OMP_SusC/RagA"/>
</dbReference>
<evidence type="ECO:0000256" key="4">
    <source>
        <dbReference type="ARBA" id="ARBA00022692"/>
    </source>
</evidence>
<dbReference type="InterPro" id="IPR039426">
    <property type="entry name" value="TonB-dep_rcpt-like"/>
</dbReference>
<dbReference type="PROSITE" id="PS52016">
    <property type="entry name" value="TONB_DEPENDENT_REC_3"/>
    <property type="match status" value="1"/>
</dbReference>
<keyword evidence="9" id="KW-0675">Receptor</keyword>
<evidence type="ECO:0000256" key="5">
    <source>
        <dbReference type="ARBA" id="ARBA00023136"/>
    </source>
</evidence>
<reference evidence="9 10" key="1">
    <citation type="submission" date="2020-03" db="EMBL/GenBank/DDBJ databases">
        <authorList>
            <person name="Kim M.K."/>
        </authorList>
    </citation>
    <scope>NUCLEOTIDE SEQUENCE [LARGE SCALE GENOMIC DNA]</scope>
    <source>
        <strain evidence="9 10">BT328</strain>
    </source>
</reference>
<proteinExistence type="inferred from homology"/>
<dbReference type="GO" id="GO:0009279">
    <property type="term" value="C:cell outer membrane"/>
    <property type="evidence" value="ECO:0007669"/>
    <property type="project" value="UniProtKB-SubCell"/>
</dbReference>
<feature type="domain" description="TonB-dependent receptor plug" evidence="8">
    <location>
        <begin position="158"/>
        <end position="267"/>
    </location>
</feature>
<dbReference type="KEGG" id="spib:G8759_13880"/>
<dbReference type="InterPro" id="IPR012910">
    <property type="entry name" value="Plug_dom"/>
</dbReference>
<dbReference type="InterPro" id="IPR023997">
    <property type="entry name" value="TonB-dep_OMP_SusC/RagA_CS"/>
</dbReference>
<organism evidence="9 10">
    <name type="scientific">Spirosoma aureum</name>
    <dbReference type="NCBI Taxonomy" id="2692134"/>
    <lineage>
        <taxon>Bacteria</taxon>
        <taxon>Pseudomonadati</taxon>
        <taxon>Bacteroidota</taxon>
        <taxon>Cytophagia</taxon>
        <taxon>Cytophagales</taxon>
        <taxon>Cytophagaceae</taxon>
        <taxon>Spirosoma</taxon>
    </lineage>
</organism>
<keyword evidence="10" id="KW-1185">Reference proteome</keyword>